<gene>
    <name evidence="7" type="ORF">HU230_08620</name>
</gene>
<keyword evidence="4" id="KW-0720">Serine protease</keyword>
<feature type="compositionally biased region" description="Basic and acidic residues" evidence="5">
    <location>
        <begin position="1"/>
        <end position="10"/>
    </location>
</feature>
<dbReference type="PANTHER" id="PTHR42987:SF8">
    <property type="entry name" value="PROTEINASE"/>
    <property type="match status" value="1"/>
</dbReference>
<keyword evidence="3" id="KW-0378">Hydrolase</keyword>
<evidence type="ECO:0000256" key="2">
    <source>
        <dbReference type="ARBA" id="ARBA00022670"/>
    </source>
</evidence>
<dbReference type="AlphaFoldDB" id="A0A973WPD1"/>
<dbReference type="Pfam" id="PF01343">
    <property type="entry name" value="Peptidase_S49"/>
    <property type="match status" value="1"/>
</dbReference>
<dbReference type="GO" id="GO:0008236">
    <property type="term" value="F:serine-type peptidase activity"/>
    <property type="evidence" value="ECO:0007669"/>
    <property type="project" value="UniProtKB-KW"/>
</dbReference>
<dbReference type="RefSeq" id="WP_176529733.1">
    <property type="nucleotide sequence ID" value="NZ_CP088022.1"/>
</dbReference>
<sequence>MSEQTSDRQGHSGAHSGGRSGWLERVQGVLPARFRPGMAVVPVVRLSGVIGAVTPLRPGMTLSGVAKMLERAFGTRNAKAVALVINSPGGSPVQSRQIYLRIRQLAAEKKLPVLVFVEDVAASGGYMIACAGDEIYCDPSSILGSIGVVGGSFGLEGLIKKIGVERRLYTAGAHKAMLDPFLPENPDDVARLKSIQREIHAIFIALVKQSRGSRLKGPDEELFTGEYWAGETAIGLGLADGIGDLRATLRARYGEKVLTPVIAPASGMLSGLLGRRAPGAGSMAALDGLASLPDDLISAVETRAIWARFGL</sequence>
<protein>
    <submittedName>
        <fullName evidence="7">S49 family peptidase</fullName>
    </submittedName>
</protein>
<dbReference type="InterPro" id="IPR029045">
    <property type="entry name" value="ClpP/crotonase-like_dom_sf"/>
</dbReference>
<accession>A0A973WPD1</accession>
<feature type="domain" description="Peptidase S49" evidence="6">
    <location>
        <begin position="108"/>
        <end position="249"/>
    </location>
</feature>
<comment type="similarity">
    <text evidence="1">Belongs to the peptidase S49 family.</text>
</comment>
<evidence type="ECO:0000256" key="5">
    <source>
        <dbReference type="SAM" id="MobiDB-lite"/>
    </source>
</evidence>
<dbReference type="PANTHER" id="PTHR42987">
    <property type="entry name" value="PEPTIDASE S49"/>
    <property type="match status" value="1"/>
</dbReference>
<dbReference type="InterPro" id="IPR002142">
    <property type="entry name" value="Peptidase_S49"/>
</dbReference>
<dbReference type="CDD" id="cd07023">
    <property type="entry name" value="S49_Sppa_N_C"/>
    <property type="match status" value="1"/>
</dbReference>
<evidence type="ECO:0000256" key="4">
    <source>
        <dbReference type="ARBA" id="ARBA00022825"/>
    </source>
</evidence>
<keyword evidence="2" id="KW-0645">Protease</keyword>
<evidence type="ECO:0000259" key="6">
    <source>
        <dbReference type="Pfam" id="PF01343"/>
    </source>
</evidence>
<reference evidence="7" key="1">
    <citation type="submission" date="2020-06" db="EMBL/GenBank/DDBJ databases">
        <title>Whole Genome Sequence of Bradyrhizobium sp. Strain 66S1MB.</title>
        <authorList>
            <person name="Bromfield E."/>
            <person name="Cloutier S."/>
        </authorList>
    </citation>
    <scope>NUCLEOTIDE SEQUENCE</scope>
    <source>
        <strain evidence="7">66S1MB</strain>
    </source>
</reference>
<dbReference type="InterPro" id="IPR047272">
    <property type="entry name" value="S49_SppA_C"/>
</dbReference>
<evidence type="ECO:0000256" key="3">
    <source>
        <dbReference type="ARBA" id="ARBA00022801"/>
    </source>
</evidence>
<organism evidence="7">
    <name type="scientific">Bradyrhizobium quebecense</name>
    <dbReference type="NCBI Taxonomy" id="2748629"/>
    <lineage>
        <taxon>Bacteria</taxon>
        <taxon>Pseudomonadati</taxon>
        <taxon>Pseudomonadota</taxon>
        <taxon>Alphaproteobacteria</taxon>
        <taxon>Hyphomicrobiales</taxon>
        <taxon>Nitrobacteraceae</taxon>
        <taxon>Bradyrhizobium</taxon>
    </lineage>
</organism>
<evidence type="ECO:0000313" key="7">
    <source>
        <dbReference type="EMBL" id="NVL05778.1"/>
    </source>
</evidence>
<comment type="caution">
    <text evidence="7">The sequence shown here is derived from an EMBL/GenBank/DDBJ whole genome shotgun (WGS) entry which is preliminary data.</text>
</comment>
<dbReference type="EMBL" id="JABWSX010000001">
    <property type="protein sequence ID" value="NVL05778.1"/>
    <property type="molecule type" value="Genomic_DNA"/>
</dbReference>
<name>A0A973WPD1_9BRAD</name>
<proteinExistence type="inferred from homology"/>
<dbReference type="GO" id="GO:0006508">
    <property type="term" value="P:proteolysis"/>
    <property type="evidence" value="ECO:0007669"/>
    <property type="project" value="UniProtKB-KW"/>
</dbReference>
<evidence type="ECO:0000256" key="1">
    <source>
        <dbReference type="ARBA" id="ARBA00008683"/>
    </source>
</evidence>
<dbReference type="SUPFAM" id="SSF52096">
    <property type="entry name" value="ClpP/crotonase"/>
    <property type="match status" value="1"/>
</dbReference>
<dbReference type="Gene3D" id="3.90.226.10">
    <property type="entry name" value="2-enoyl-CoA Hydratase, Chain A, domain 1"/>
    <property type="match status" value="1"/>
</dbReference>
<feature type="region of interest" description="Disordered" evidence="5">
    <location>
        <begin position="1"/>
        <end position="20"/>
    </location>
</feature>